<organism evidence="1">
    <name type="scientific">Tanacetum cinerariifolium</name>
    <name type="common">Dalmatian daisy</name>
    <name type="synonym">Chrysanthemum cinerariifolium</name>
    <dbReference type="NCBI Taxonomy" id="118510"/>
    <lineage>
        <taxon>Eukaryota</taxon>
        <taxon>Viridiplantae</taxon>
        <taxon>Streptophyta</taxon>
        <taxon>Embryophyta</taxon>
        <taxon>Tracheophyta</taxon>
        <taxon>Spermatophyta</taxon>
        <taxon>Magnoliopsida</taxon>
        <taxon>eudicotyledons</taxon>
        <taxon>Gunneridae</taxon>
        <taxon>Pentapetalae</taxon>
        <taxon>asterids</taxon>
        <taxon>campanulids</taxon>
        <taxon>Asterales</taxon>
        <taxon>Asteraceae</taxon>
        <taxon>Asteroideae</taxon>
        <taxon>Anthemideae</taxon>
        <taxon>Anthemidinae</taxon>
        <taxon>Tanacetum</taxon>
    </lineage>
</organism>
<dbReference type="EMBL" id="BKCJ010564214">
    <property type="protein sequence ID" value="GFB15628.1"/>
    <property type="molecule type" value="Genomic_DNA"/>
</dbReference>
<comment type="caution">
    <text evidence="1">The sequence shown here is derived from an EMBL/GenBank/DDBJ whole genome shotgun (WGS) entry which is preliminary data.</text>
</comment>
<protein>
    <submittedName>
        <fullName evidence="1">Uncharacterized protein</fullName>
    </submittedName>
</protein>
<sequence length="119" mass="13514">ELRSSPGVPAHFDNLTTTLLQTLDLTVHDLDSLDTALDLNYLLSCLVDDLWASELSISNLSPNLGKDEGTSFAFDLHALRFFNAVQFVVNLDFIERYSKRFIYHAFLSLRDVKRTMDST</sequence>
<dbReference type="AlphaFoldDB" id="A0A699L218"/>
<proteinExistence type="predicted"/>
<evidence type="ECO:0000313" key="1">
    <source>
        <dbReference type="EMBL" id="GFB15628.1"/>
    </source>
</evidence>
<feature type="non-terminal residue" evidence="1">
    <location>
        <position position="1"/>
    </location>
</feature>
<gene>
    <name evidence="1" type="ORF">Tci_687599</name>
</gene>
<name>A0A699L218_TANCI</name>
<reference evidence="1" key="1">
    <citation type="journal article" date="2019" name="Sci. Rep.">
        <title>Draft genome of Tanacetum cinerariifolium, the natural source of mosquito coil.</title>
        <authorList>
            <person name="Yamashiro T."/>
            <person name="Shiraishi A."/>
            <person name="Satake H."/>
            <person name="Nakayama K."/>
        </authorList>
    </citation>
    <scope>NUCLEOTIDE SEQUENCE</scope>
</reference>
<accession>A0A699L218</accession>